<dbReference type="KEGG" id="cbat:M666_15615"/>
<dbReference type="RefSeq" id="WP_029446595.1">
    <property type="nucleotide sequence ID" value="NZ_CP009976.1"/>
</dbReference>
<organism evidence="3 4">
    <name type="scientific">Cellulophaga baltica 18</name>
    <dbReference type="NCBI Taxonomy" id="1348584"/>
    <lineage>
        <taxon>Bacteria</taxon>
        <taxon>Pseudomonadati</taxon>
        <taxon>Bacteroidota</taxon>
        <taxon>Flavobacteriia</taxon>
        <taxon>Flavobacteriales</taxon>
        <taxon>Flavobacteriaceae</taxon>
        <taxon>Cellulophaga</taxon>
    </lineage>
</organism>
<dbReference type="InterPro" id="IPR006016">
    <property type="entry name" value="UspA"/>
</dbReference>
<evidence type="ECO:0000256" key="1">
    <source>
        <dbReference type="ARBA" id="ARBA00008791"/>
    </source>
</evidence>
<dbReference type="Gene3D" id="3.40.50.12370">
    <property type="match status" value="1"/>
</dbReference>
<proteinExistence type="inferred from homology"/>
<dbReference type="InterPro" id="IPR006015">
    <property type="entry name" value="Universal_stress_UspA"/>
</dbReference>
<dbReference type="CDD" id="cd00293">
    <property type="entry name" value="USP-like"/>
    <property type="match status" value="1"/>
</dbReference>
<dbReference type="Proteomes" id="UP000030786">
    <property type="component" value="Chromosome"/>
</dbReference>
<gene>
    <name evidence="3" type="ORF">M666_15615</name>
</gene>
<dbReference type="AlphaFoldDB" id="A0AAU8RKG9"/>
<sequence length="282" mass="32635">MKRILIPTDFSHNANNAINYAIELYKRESCEFFILHSYYLTGYSKNNLLSPEPTDKKLNEVKELAEKSMEKLKKHERFNNANNKHTFHFLNEFGSFNDVLKKVVEKEDIELILIGSEGGKEDKKLIQGSNAVNMMEKVRNCPVFEIPDKVIFKNPNEIVFPTSFKTHYKEKELATLIEISKITNAPIRILYIQKDKEFSKKQSENKALLNQILGATSFSHHVLYSSDIQEGVRCFFQSRESEMIAFINKKHNFFGSIFSNPMVKELGNNPNIPVLALHDLRN</sequence>
<dbReference type="GeneID" id="78062150"/>
<name>A0AAU8RKG9_9FLAO</name>
<evidence type="ECO:0000313" key="3">
    <source>
        <dbReference type="EMBL" id="AIZ42868.1"/>
    </source>
</evidence>
<comment type="similarity">
    <text evidence="1">Belongs to the universal stress protein A family.</text>
</comment>
<evidence type="ECO:0000313" key="4">
    <source>
        <dbReference type="Proteomes" id="UP000030786"/>
    </source>
</evidence>
<dbReference type="EMBL" id="CP009976">
    <property type="protein sequence ID" value="AIZ42868.1"/>
    <property type="molecule type" value="Genomic_DNA"/>
</dbReference>
<dbReference type="SUPFAM" id="SSF52402">
    <property type="entry name" value="Adenine nucleotide alpha hydrolases-like"/>
    <property type="match status" value="2"/>
</dbReference>
<accession>A0AAU8RKG9</accession>
<feature type="domain" description="UspA" evidence="2">
    <location>
        <begin position="1"/>
        <end position="143"/>
    </location>
</feature>
<protein>
    <submittedName>
        <fullName evidence="3">Universal stress protein UspA</fullName>
    </submittedName>
</protein>
<evidence type="ECO:0000259" key="2">
    <source>
        <dbReference type="Pfam" id="PF00582"/>
    </source>
</evidence>
<dbReference type="Pfam" id="PF00582">
    <property type="entry name" value="Usp"/>
    <property type="match status" value="1"/>
</dbReference>
<reference evidence="3 4" key="1">
    <citation type="journal article" date="2014" name="Environ. Microbiol.">
        <title>Contrasting genomic patterns and infection strategies of two co-existing Bacteroidetes podovirus genera.</title>
        <authorList>
            <person name="Holmfeldt K."/>
            <person name="Howard-Varona C."/>
            <person name="Solonenko N."/>
            <person name="Sullivan M.B."/>
        </authorList>
    </citation>
    <scope>NUCLEOTIDE SEQUENCE [LARGE SCALE GENOMIC DNA]</scope>
    <source>
        <strain evidence="3 4">18</strain>
    </source>
</reference>
<dbReference type="PRINTS" id="PR01438">
    <property type="entry name" value="UNVRSLSTRESS"/>
</dbReference>